<feature type="transmembrane region" description="Helical" evidence="1">
    <location>
        <begin position="257"/>
        <end position="275"/>
    </location>
</feature>
<feature type="transmembrane region" description="Helical" evidence="1">
    <location>
        <begin position="184"/>
        <end position="206"/>
    </location>
</feature>
<accession>A0A0N0IY07</accession>
<keyword evidence="1" id="KW-0812">Transmembrane</keyword>
<reference evidence="3" key="2">
    <citation type="submission" date="2015-09" db="EMBL/GenBank/DDBJ databases">
        <title>Draft genome sequence of a multidrug-resistant Chryseobacterium indologenes isolate from Malaysia.</title>
        <authorList>
            <person name="Yu C.Y."/>
            <person name="Ang G.Y."/>
            <person name="Chan K.-G."/>
        </authorList>
    </citation>
    <scope>NUCLEOTIDE SEQUENCE [LARGE SCALE GENOMIC DNA]</scope>
    <source>
        <strain evidence="3">CI_885</strain>
    </source>
</reference>
<reference evidence="2 3" key="1">
    <citation type="journal article" date="2015" name="Genom Data">
        <title>Draft genome sequence of a multidrug-resistant Chryseobacterium indologenes isolate from Malaysia.</title>
        <authorList>
            <person name="Yu C.Y."/>
            <person name="Ang G.Y."/>
            <person name="Cheng H.J."/>
            <person name="Cheong Y.M."/>
            <person name="Yin W.F."/>
            <person name="Chan K.G."/>
        </authorList>
    </citation>
    <scope>NUCLEOTIDE SEQUENCE [LARGE SCALE GENOMIC DNA]</scope>
    <source>
        <strain evidence="2 3">CI_885</strain>
    </source>
</reference>
<dbReference type="AlphaFoldDB" id="A0A0N0IY07"/>
<dbReference type="EMBL" id="LJOD01000001">
    <property type="protein sequence ID" value="KPE52682.1"/>
    <property type="molecule type" value="Genomic_DNA"/>
</dbReference>
<proteinExistence type="predicted"/>
<feature type="transmembrane region" description="Helical" evidence="1">
    <location>
        <begin position="147"/>
        <end position="178"/>
    </location>
</feature>
<protein>
    <recommendedName>
        <fullName evidence="4">Glycosyltransferase RgtA/B/C/D-like domain-containing protein</fullName>
    </recommendedName>
</protein>
<evidence type="ECO:0000313" key="3">
    <source>
        <dbReference type="Proteomes" id="UP000037953"/>
    </source>
</evidence>
<feature type="transmembrane region" description="Helical" evidence="1">
    <location>
        <begin position="100"/>
        <end position="116"/>
    </location>
</feature>
<keyword evidence="1" id="KW-0472">Membrane</keyword>
<evidence type="ECO:0000256" key="1">
    <source>
        <dbReference type="SAM" id="Phobius"/>
    </source>
</evidence>
<dbReference type="Proteomes" id="UP000037953">
    <property type="component" value="Unassembled WGS sequence"/>
</dbReference>
<gene>
    <name evidence="2" type="ORF">AOB46_01320</name>
</gene>
<organism evidence="2 3">
    <name type="scientific">Chryseobacterium indologenes</name>
    <name type="common">Flavobacterium indologenes</name>
    <dbReference type="NCBI Taxonomy" id="253"/>
    <lineage>
        <taxon>Bacteria</taxon>
        <taxon>Pseudomonadati</taxon>
        <taxon>Bacteroidota</taxon>
        <taxon>Flavobacteriia</taxon>
        <taxon>Flavobacteriales</taxon>
        <taxon>Weeksellaceae</taxon>
        <taxon>Chryseobacterium group</taxon>
        <taxon>Chryseobacterium</taxon>
    </lineage>
</organism>
<keyword evidence="1" id="KW-1133">Transmembrane helix</keyword>
<feature type="transmembrane region" description="Helical" evidence="1">
    <location>
        <begin position="73"/>
        <end position="93"/>
    </location>
</feature>
<evidence type="ECO:0008006" key="4">
    <source>
        <dbReference type="Google" id="ProtNLM"/>
    </source>
</evidence>
<dbReference type="OrthoDB" id="1221281at2"/>
<feature type="transmembrane region" description="Helical" evidence="1">
    <location>
        <begin position="311"/>
        <end position="331"/>
    </location>
</feature>
<feature type="transmembrane region" description="Helical" evidence="1">
    <location>
        <begin position="7"/>
        <end position="26"/>
    </location>
</feature>
<feature type="transmembrane region" description="Helical" evidence="1">
    <location>
        <begin position="122"/>
        <end position="140"/>
    </location>
</feature>
<feature type="transmembrane region" description="Helical" evidence="1">
    <location>
        <begin position="287"/>
        <end position="304"/>
    </location>
</feature>
<name>A0A0N0IY07_CHRID</name>
<feature type="transmembrane region" description="Helical" evidence="1">
    <location>
        <begin position="337"/>
        <end position="354"/>
    </location>
</feature>
<comment type="caution">
    <text evidence="2">The sequence shown here is derived from an EMBL/GenBank/DDBJ whole genome shotgun (WGS) entry which is preliminary data.</text>
</comment>
<sequence>MKRKEKNIQIAMVIITVMMTILRFLLNEKGRVNPDSIRFMRFAHVFPVIDNTTTPLGYPVAIKLSTLLGFDEFWGSKALGIAALLFIICFCWVKDFYKREAIMMSALFSFVSLYAYTMSEPFILPFVFLFLYTASQIITGKLEKRKAVFYLSLSLIALYNIRYSALFFIAGAGLYGLLTWRKKYGSVFIISGIIGLSFVVAYKFLFIDYFNQNYVKTFLEIGLHPTSKLLKEFFQGLATSFNPFIHIADPGGGKINYAIYGIGALNIALLIYLLISKKLSETERFFVTISVTGILCSYFIQYFYSVNAMDYRIIGPFLVPLWLIYFNRLFGIFGNKTYSISVLSIMTGLAFTWLSKGNYLENRKAVSEFLKNEKLDKVPLQFFVTKKEEDMNKMKTAELVSTVNADVTLTYKPQDTVRKTTLTWYKVLQKIKIDKNKYQ</sequence>
<dbReference type="PATRIC" id="fig|253.9.peg.278"/>
<dbReference type="RefSeq" id="WP_062696240.1">
    <property type="nucleotide sequence ID" value="NZ_LJOD01000001.1"/>
</dbReference>
<evidence type="ECO:0000313" key="2">
    <source>
        <dbReference type="EMBL" id="KPE52682.1"/>
    </source>
</evidence>